<dbReference type="OrthoDB" id="4113557at2759"/>
<name>A0A0N1HDX8_9EURO</name>
<evidence type="ECO:0000256" key="1">
    <source>
        <dbReference type="SAM" id="MobiDB-lite"/>
    </source>
</evidence>
<dbReference type="AlphaFoldDB" id="A0A0N1HDX8"/>
<dbReference type="EMBL" id="LFJN01000006">
    <property type="protein sequence ID" value="KPI43010.1"/>
    <property type="molecule type" value="Genomic_DNA"/>
</dbReference>
<reference evidence="2 3" key="1">
    <citation type="submission" date="2015-06" db="EMBL/GenBank/DDBJ databases">
        <title>Draft genome of the ant-associated black yeast Phialophora attae CBS 131958.</title>
        <authorList>
            <person name="Moreno L.F."/>
            <person name="Stielow B.J."/>
            <person name="de Hoog S."/>
            <person name="Vicente V.A."/>
            <person name="Weiss V.A."/>
            <person name="de Vries M."/>
            <person name="Cruz L.M."/>
            <person name="Souza E.M."/>
        </authorList>
    </citation>
    <scope>NUCLEOTIDE SEQUENCE [LARGE SCALE GENOMIC DNA]</scope>
    <source>
        <strain evidence="2 3">CBS 131958</strain>
    </source>
</reference>
<dbReference type="VEuPathDB" id="FungiDB:AB675_2000"/>
<evidence type="ECO:0000313" key="2">
    <source>
        <dbReference type="EMBL" id="KPI43010.1"/>
    </source>
</evidence>
<organism evidence="2 3">
    <name type="scientific">Cyphellophora attinorum</name>
    <dbReference type="NCBI Taxonomy" id="1664694"/>
    <lineage>
        <taxon>Eukaryota</taxon>
        <taxon>Fungi</taxon>
        <taxon>Dikarya</taxon>
        <taxon>Ascomycota</taxon>
        <taxon>Pezizomycotina</taxon>
        <taxon>Eurotiomycetes</taxon>
        <taxon>Chaetothyriomycetidae</taxon>
        <taxon>Chaetothyriales</taxon>
        <taxon>Cyphellophoraceae</taxon>
        <taxon>Cyphellophora</taxon>
    </lineage>
</organism>
<comment type="caution">
    <text evidence="2">The sequence shown here is derived from an EMBL/GenBank/DDBJ whole genome shotgun (WGS) entry which is preliminary data.</text>
</comment>
<gene>
    <name evidence="2" type="ORF">AB675_2000</name>
</gene>
<feature type="region of interest" description="Disordered" evidence="1">
    <location>
        <begin position="193"/>
        <end position="269"/>
    </location>
</feature>
<accession>A0A0N1HDX8</accession>
<feature type="compositionally biased region" description="Polar residues" evidence="1">
    <location>
        <begin position="196"/>
        <end position="213"/>
    </location>
</feature>
<sequence>MSTIKTLAVRTARVTISPPPSSVLHTTAILEKLSTGREVVSFTKENVTASRAQYELRYTPHENASIEEGDSDIEYIPPRPDPENLDFYNVFGYRDRYYPDKKSFRCNISKVDGNDLERGKHGPSRLKRHPATEALYEDLYWSNVPAILRKGLSWRPSTPQHDAATDAVRPALEVRQPLRLMELYRAHARQEVPITGPTSAEPSLKDTQSTVVDTTRAHPDVGQEEALGPKRRKSRRRTQRTDDVLPDWFAERAVKGRHERQADEKKIGD</sequence>
<keyword evidence="3" id="KW-1185">Reference proteome</keyword>
<dbReference type="GeneID" id="28733816"/>
<dbReference type="RefSeq" id="XP_018002973.1">
    <property type="nucleotide sequence ID" value="XM_018141936.1"/>
</dbReference>
<protein>
    <submittedName>
        <fullName evidence="2">Uncharacterized protein</fullName>
    </submittedName>
</protein>
<feature type="compositionally biased region" description="Basic and acidic residues" evidence="1">
    <location>
        <begin position="239"/>
        <end position="269"/>
    </location>
</feature>
<proteinExistence type="predicted"/>
<dbReference type="Proteomes" id="UP000038010">
    <property type="component" value="Unassembled WGS sequence"/>
</dbReference>
<evidence type="ECO:0000313" key="3">
    <source>
        <dbReference type="Proteomes" id="UP000038010"/>
    </source>
</evidence>
<feature type="compositionally biased region" description="Basic residues" evidence="1">
    <location>
        <begin position="229"/>
        <end position="238"/>
    </location>
</feature>